<proteinExistence type="predicted"/>
<feature type="transmembrane region" description="Helical" evidence="6">
    <location>
        <begin position="48"/>
        <end position="76"/>
    </location>
</feature>
<dbReference type="Pfam" id="PF07219">
    <property type="entry name" value="HemY_N"/>
    <property type="match status" value="1"/>
</dbReference>
<gene>
    <name evidence="8" type="ORF">ACFOES_18140</name>
</gene>
<evidence type="ECO:0000256" key="5">
    <source>
        <dbReference type="SAM" id="MobiDB-lite"/>
    </source>
</evidence>
<evidence type="ECO:0000256" key="1">
    <source>
        <dbReference type="ARBA" id="ARBA00004370"/>
    </source>
</evidence>
<dbReference type="Proteomes" id="UP001595443">
    <property type="component" value="Unassembled WGS sequence"/>
</dbReference>
<dbReference type="InterPro" id="IPR010817">
    <property type="entry name" value="HemY_N"/>
</dbReference>
<dbReference type="Pfam" id="PF14559">
    <property type="entry name" value="TPR_19"/>
    <property type="match status" value="1"/>
</dbReference>
<protein>
    <submittedName>
        <fullName evidence="8">Heme biosynthesis protein HemY</fullName>
    </submittedName>
</protein>
<reference evidence="9" key="1">
    <citation type="journal article" date="2019" name="Int. J. Syst. Evol. Microbiol.">
        <title>The Global Catalogue of Microorganisms (GCM) 10K type strain sequencing project: providing services to taxonomists for standard genome sequencing and annotation.</title>
        <authorList>
            <consortium name="The Broad Institute Genomics Platform"/>
            <consortium name="The Broad Institute Genome Sequencing Center for Infectious Disease"/>
            <person name="Wu L."/>
            <person name="Ma J."/>
        </authorList>
    </citation>
    <scope>NUCLEOTIDE SEQUENCE [LARGE SCALE GENOMIC DNA]</scope>
    <source>
        <strain evidence="9">KCTC 62192</strain>
    </source>
</reference>
<dbReference type="InterPro" id="IPR011990">
    <property type="entry name" value="TPR-like_helical_dom_sf"/>
</dbReference>
<evidence type="ECO:0000256" key="2">
    <source>
        <dbReference type="ARBA" id="ARBA00022692"/>
    </source>
</evidence>
<keyword evidence="3 6" id="KW-1133">Transmembrane helix</keyword>
<dbReference type="Gene3D" id="1.25.40.10">
    <property type="entry name" value="Tetratricopeptide repeat domain"/>
    <property type="match status" value="1"/>
</dbReference>
<evidence type="ECO:0000256" key="6">
    <source>
        <dbReference type="SAM" id="Phobius"/>
    </source>
</evidence>
<evidence type="ECO:0000313" key="8">
    <source>
        <dbReference type="EMBL" id="MFC2970022.1"/>
    </source>
</evidence>
<dbReference type="InterPro" id="IPR016982">
    <property type="entry name" value="Mms48"/>
</dbReference>
<sequence>MLWSLLKVLLFVAAVAGLTLGAGYLMDTGGGLQVAVAGWEFTLGPVQAVIAALLLVAVLWLVMKLVGLLVAVLRFLSGDETALTRYFDRNRERKGFEALADGVMALASGEGRLAMSKASRAERLLHRPDLTNLVSAQAAEMVGDTRKAEEVYKRLLADDRTRFVGIRGIMKQKLAEGDTATAMKLAEKAFALKPRHKEVQDILLELQAGQADWAGARATLAAKARSGYLPRDVHKRRDAVLALQEAKDILDHGKSIEAREAAIAANRKSPDLIPAAAMAARSYIADGKPKYAARVLKKAWEAQPHPDLAAAFAEIAPEESAVERLKRFKTLTSIHPEHAETRLLLAELNIAAEDFPAARRALGDLAEKQPTQRALTIMAAIERGEGSEDAVVRGWLTRALTASRGPQWVCDKCNSVQAQWGPVCHNCGGFDTLSWREAPDAGGPSPTQTEMLPLIVGTPGSAPGSVPGHAGPGEAEPVGEAVVEEAEVVAERPEEKAAN</sequence>
<keyword evidence="4 6" id="KW-0472">Membrane</keyword>
<feature type="compositionally biased region" description="Basic and acidic residues" evidence="5">
    <location>
        <begin position="489"/>
        <end position="499"/>
    </location>
</feature>
<dbReference type="EMBL" id="JBHRSK010000016">
    <property type="protein sequence ID" value="MFC2970022.1"/>
    <property type="molecule type" value="Genomic_DNA"/>
</dbReference>
<accession>A0ABV7AL86</accession>
<keyword evidence="2 6" id="KW-0812">Transmembrane</keyword>
<evidence type="ECO:0000256" key="3">
    <source>
        <dbReference type="ARBA" id="ARBA00022989"/>
    </source>
</evidence>
<evidence type="ECO:0000256" key="4">
    <source>
        <dbReference type="ARBA" id="ARBA00023136"/>
    </source>
</evidence>
<dbReference type="PIRSF" id="PIRSF031802">
    <property type="entry name" value="UCP031802"/>
    <property type="match status" value="1"/>
</dbReference>
<dbReference type="RefSeq" id="WP_377834779.1">
    <property type="nucleotide sequence ID" value="NZ_JBHRSK010000016.1"/>
</dbReference>
<keyword evidence="9" id="KW-1185">Reference proteome</keyword>
<name>A0ABV7AL86_9RHOB</name>
<organism evidence="8 9">
    <name type="scientific">Acidimangrovimonas pyrenivorans</name>
    <dbReference type="NCBI Taxonomy" id="2030798"/>
    <lineage>
        <taxon>Bacteria</taxon>
        <taxon>Pseudomonadati</taxon>
        <taxon>Pseudomonadota</taxon>
        <taxon>Alphaproteobacteria</taxon>
        <taxon>Rhodobacterales</taxon>
        <taxon>Paracoccaceae</taxon>
        <taxon>Acidimangrovimonas</taxon>
    </lineage>
</organism>
<comment type="subcellular location">
    <subcellularLocation>
        <location evidence="1">Membrane</location>
    </subcellularLocation>
</comment>
<feature type="region of interest" description="Disordered" evidence="5">
    <location>
        <begin position="456"/>
        <end position="499"/>
    </location>
</feature>
<evidence type="ECO:0000313" key="9">
    <source>
        <dbReference type="Proteomes" id="UP001595443"/>
    </source>
</evidence>
<evidence type="ECO:0000259" key="7">
    <source>
        <dbReference type="Pfam" id="PF07219"/>
    </source>
</evidence>
<feature type="compositionally biased region" description="Low complexity" evidence="5">
    <location>
        <begin position="466"/>
        <end position="481"/>
    </location>
</feature>
<comment type="caution">
    <text evidence="8">The sequence shown here is derived from an EMBL/GenBank/DDBJ whole genome shotgun (WGS) entry which is preliminary data.</text>
</comment>
<feature type="domain" description="HemY N-terminal" evidence="7">
    <location>
        <begin position="30"/>
        <end position="141"/>
    </location>
</feature>